<name>A0A1V4A6I1_9ACTN</name>
<comment type="caution">
    <text evidence="1">The sequence shown here is derived from an EMBL/GenBank/DDBJ whole genome shotgun (WGS) entry which is preliminary data.</text>
</comment>
<evidence type="ECO:0000313" key="1">
    <source>
        <dbReference type="EMBL" id="OON76967.1"/>
    </source>
</evidence>
<dbReference type="STRING" id="83656.B1H18_19600"/>
<dbReference type="EMBL" id="MVFC01000016">
    <property type="protein sequence ID" value="OON76967.1"/>
    <property type="molecule type" value="Genomic_DNA"/>
</dbReference>
<accession>A0A1V4A6I1</accession>
<gene>
    <name evidence="1" type="ORF">B1H18_19600</name>
</gene>
<keyword evidence="2" id="KW-1185">Reference proteome</keyword>
<reference evidence="1 2" key="1">
    <citation type="submission" date="2017-02" db="EMBL/GenBank/DDBJ databases">
        <title>Draft Genome Sequence of Streptomyces tsukubaensis F601, a Producer of the immunosuppressant tacrolimus FK506.</title>
        <authorList>
            <person name="Zong G."/>
            <person name="Zhong C."/>
            <person name="Fu J."/>
            <person name="Qin R."/>
            <person name="Cao G."/>
        </authorList>
    </citation>
    <scope>NUCLEOTIDE SEQUENCE [LARGE SCALE GENOMIC DNA]</scope>
    <source>
        <strain evidence="1 2">F601</strain>
    </source>
</reference>
<organism evidence="1 2">
    <name type="scientific">Streptomyces tsukubensis</name>
    <dbReference type="NCBI Taxonomy" id="83656"/>
    <lineage>
        <taxon>Bacteria</taxon>
        <taxon>Bacillati</taxon>
        <taxon>Actinomycetota</taxon>
        <taxon>Actinomycetes</taxon>
        <taxon>Kitasatosporales</taxon>
        <taxon>Streptomycetaceae</taxon>
        <taxon>Streptomyces</taxon>
    </lineage>
</organism>
<dbReference type="NCBIfam" id="NF033530">
    <property type="entry name" value="lasso_PqqD_Strm"/>
    <property type="match status" value="1"/>
</dbReference>
<dbReference type="Gene3D" id="1.10.10.1150">
    <property type="entry name" value="Coenzyme PQQ synthesis protein D (PqqD)"/>
    <property type="match status" value="1"/>
</dbReference>
<dbReference type="Pfam" id="PF05402">
    <property type="entry name" value="PqqD"/>
    <property type="match status" value="1"/>
</dbReference>
<dbReference type="InterPro" id="IPR041881">
    <property type="entry name" value="PqqD_sf"/>
</dbReference>
<dbReference type="AlphaFoldDB" id="A0A1V4A6I1"/>
<evidence type="ECO:0000313" key="2">
    <source>
        <dbReference type="Proteomes" id="UP000190539"/>
    </source>
</evidence>
<dbReference type="InterPro" id="IPR008792">
    <property type="entry name" value="PQQD"/>
</dbReference>
<dbReference type="Proteomes" id="UP000190539">
    <property type="component" value="Unassembled WGS sequence"/>
</dbReference>
<sequence>MHLALRSDVSATDGDFDMVLLNECTGRYWYLNATGAFILRLFLDGSERAEVARRAAERFPVSEEKASQDIETLVSSLCTADLVKVKA</sequence>
<proteinExistence type="predicted"/>
<evidence type="ECO:0008006" key="3">
    <source>
        <dbReference type="Google" id="ProtNLM"/>
    </source>
</evidence>
<protein>
    <recommendedName>
        <fullName evidence="3">Lasso peptide biosynthesis PqqD family chaperone</fullName>
    </recommendedName>
</protein>
<dbReference type="RefSeq" id="WP_077969480.1">
    <property type="nucleotide sequence ID" value="NZ_CP045178.1"/>
</dbReference>
<dbReference type="OrthoDB" id="5195143at2"/>